<comment type="caution">
    <text evidence="2">The sequence shown here is derived from an EMBL/GenBank/DDBJ whole genome shotgun (WGS) entry which is preliminary data.</text>
</comment>
<dbReference type="EMBL" id="JAHKKG010000002">
    <property type="protein sequence ID" value="MBU2662892.1"/>
    <property type="molecule type" value="Genomic_DNA"/>
</dbReference>
<dbReference type="Proteomes" id="UP001519654">
    <property type="component" value="Unassembled WGS sequence"/>
</dbReference>
<evidence type="ECO:0000313" key="3">
    <source>
        <dbReference type="Proteomes" id="UP001519654"/>
    </source>
</evidence>
<sequence>MGMFGFTDNYSDHSTQEGYQFEFFCERCGNGYSSSYKRSVTNFGGKLLRMGGDLIGGEWGRKASDLGYNATWLNDSRGPARDKALQEAVEEIRPHFHQCHRCGEWICGPVCWNAERGVCVTCAPKLDQEIVGLQARAQVDQLNDRIRQTDWTQGTVYGQPAVGRCPSCSGETGGGKYCQHCGTPLAAASEAKRFCGQCGTQVAANAMFCTGCGSPTT</sequence>
<name>A0ABS5YHE0_9ACTN</name>
<proteinExistence type="predicted"/>
<gene>
    <name evidence="2" type="ORF">KOI35_05160</name>
</gene>
<feature type="domain" description="DZANK-type" evidence="1">
    <location>
        <begin position="165"/>
        <end position="213"/>
    </location>
</feature>
<dbReference type="RefSeq" id="WP_215784889.1">
    <property type="nucleotide sequence ID" value="NZ_JAHKKG010000002.1"/>
</dbReference>
<protein>
    <submittedName>
        <fullName evidence="2">Zinc ribbon domain-containing protein</fullName>
    </submittedName>
</protein>
<evidence type="ECO:0000313" key="2">
    <source>
        <dbReference type="EMBL" id="MBU2662892.1"/>
    </source>
</evidence>
<keyword evidence="3" id="KW-1185">Reference proteome</keyword>
<accession>A0ABS5YHE0</accession>
<reference evidence="2 3" key="1">
    <citation type="submission" date="2021-06" db="EMBL/GenBank/DDBJ databases">
        <title>Actinoplanes lichenicola sp. nov., and Actinoplanes ovalisporus sp. nov., isolated from lichen in Thailand.</title>
        <authorList>
            <person name="Saeng-In P."/>
            <person name="Kanchanasin P."/>
            <person name="Yuki M."/>
            <person name="Kudo T."/>
            <person name="Ohkuma M."/>
            <person name="Phongsopitanun W."/>
            <person name="Tanasupawat S."/>
        </authorList>
    </citation>
    <scope>NUCLEOTIDE SEQUENCE [LARGE SCALE GENOMIC DNA]</scope>
    <source>
        <strain evidence="2 3">NBRC 110975</strain>
    </source>
</reference>
<dbReference type="Pfam" id="PF12773">
    <property type="entry name" value="DZR"/>
    <property type="match status" value="1"/>
</dbReference>
<dbReference type="InterPro" id="IPR025874">
    <property type="entry name" value="DZR"/>
</dbReference>
<organism evidence="2 3">
    <name type="scientific">Paractinoplanes bogorensis</name>
    <dbReference type="NCBI Taxonomy" id="1610840"/>
    <lineage>
        <taxon>Bacteria</taxon>
        <taxon>Bacillati</taxon>
        <taxon>Actinomycetota</taxon>
        <taxon>Actinomycetes</taxon>
        <taxon>Micromonosporales</taxon>
        <taxon>Micromonosporaceae</taxon>
        <taxon>Paractinoplanes</taxon>
    </lineage>
</organism>
<evidence type="ECO:0000259" key="1">
    <source>
        <dbReference type="Pfam" id="PF12773"/>
    </source>
</evidence>